<evidence type="ECO:0000256" key="1">
    <source>
        <dbReference type="SAM" id="MobiDB-lite"/>
    </source>
</evidence>
<gene>
    <name evidence="2" type="ORF">F5878DRAFT_643750</name>
</gene>
<sequence>MITAAIALPIGTDTTKPGKELEIAVRDDEAGSSSHQNAVADTSQQPPPRKKRKTAASDPQQPTERTSETSKTLDKILSEAQEKTIPKEYIIAVVIEHRNVLIDRNDPQKWVEKKEVDPDANWVIAVIPVGTSVNPRVQGYQTIRDMVLESKFKWKRRQTVNKERPGVYGTRLTLTNSDLVLEIGRVTMSQNTRAVLAKQMGVVLDQYLIDKLPNVPSIYQFLLLFHQVASEFSLADKHRVKISGSWDLSESSKFGVTFKKMVGKKGTGANGILSEERDKWECELYKRISSGAIKLDDSLWIHKNKDILEDLWNEVHGIGLPASPQNPSLDPAMSSQHQPLHPATSSQR</sequence>
<comment type="caution">
    <text evidence="2">The sequence shown here is derived from an EMBL/GenBank/DDBJ whole genome shotgun (WGS) entry which is preliminary data.</text>
</comment>
<evidence type="ECO:0000313" key="3">
    <source>
        <dbReference type="Proteomes" id="UP001163846"/>
    </source>
</evidence>
<feature type="region of interest" description="Disordered" evidence="1">
    <location>
        <begin position="24"/>
        <end position="73"/>
    </location>
</feature>
<reference evidence="2" key="1">
    <citation type="submission" date="2022-08" db="EMBL/GenBank/DDBJ databases">
        <authorList>
            <consortium name="DOE Joint Genome Institute"/>
            <person name="Min B."/>
            <person name="Riley R."/>
            <person name="Sierra-Patev S."/>
            <person name="Naranjo-Ortiz M."/>
            <person name="Looney B."/>
            <person name="Konkel Z."/>
            <person name="Slot J.C."/>
            <person name="Sakamoto Y."/>
            <person name="Steenwyk J.L."/>
            <person name="Rokas A."/>
            <person name="Carro J."/>
            <person name="Camarero S."/>
            <person name="Ferreira P."/>
            <person name="Molpeceres G."/>
            <person name="Ruiz-Duenas F.J."/>
            <person name="Serrano A."/>
            <person name="Henrissat B."/>
            <person name="Drula E."/>
            <person name="Hughes K.W."/>
            <person name="Mata J.L."/>
            <person name="Ishikawa N.K."/>
            <person name="Vargas-Isla R."/>
            <person name="Ushijima S."/>
            <person name="Smith C.A."/>
            <person name="Ahrendt S."/>
            <person name="Andreopoulos W."/>
            <person name="He G."/>
            <person name="Labutti K."/>
            <person name="Lipzen A."/>
            <person name="Ng V."/>
            <person name="Sandor L."/>
            <person name="Barry K."/>
            <person name="Martinez A.T."/>
            <person name="Xiao Y."/>
            <person name="Gibbons J.G."/>
            <person name="Terashima K."/>
            <person name="Hibbett D.S."/>
            <person name="Grigoriev I.V."/>
        </authorList>
    </citation>
    <scope>NUCLEOTIDE SEQUENCE</scope>
    <source>
        <strain evidence="2">TFB9207</strain>
    </source>
</reference>
<dbReference type="AlphaFoldDB" id="A0AA38P4I1"/>
<evidence type="ECO:0000313" key="2">
    <source>
        <dbReference type="EMBL" id="KAJ3836168.1"/>
    </source>
</evidence>
<dbReference type="Proteomes" id="UP001163846">
    <property type="component" value="Unassembled WGS sequence"/>
</dbReference>
<protein>
    <submittedName>
        <fullName evidence="2">Uncharacterized protein</fullName>
    </submittedName>
</protein>
<feature type="compositionally biased region" description="Polar residues" evidence="1">
    <location>
        <begin position="323"/>
        <end position="348"/>
    </location>
</feature>
<keyword evidence="3" id="KW-1185">Reference proteome</keyword>
<accession>A0AA38P4I1</accession>
<feature type="compositionally biased region" description="Polar residues" evidence="1">
    <location>
        <begin position="31"/>
        <end position="44"/>
    </location>
</feature>
<organism evidence="2 3">
    <name type="scientific">Lentinula raphanica</name>
    <dbReference type="NCBI Taxonomy" id="153919"/>
    <lineage>
        <taxon>Eukaryota</taxon>
        <taxon>Fungi</taxon>
        <taxon>Dikarya</taxon>
        <taxon>Basidiomycota</taxon>
        <taxon>Agaricomycotina</taxon>
        <taxon>Agaricomycetes</taxon>
        <taxon>Agaricomycetidae</taxon>
        <taxon>Agaricales</taxon>
        <taxon>Marasmiineae</taxon>
        <taxon>Omphalotaceae</taxon>
        <taxon>Lentinula</taxon>
    </lineage>
</organism>
<name>A0AA38P4I1_9AGAR</name>
<proteinExistence type="predicted"/>
<dbReference type="EMBL" id="MU806343">
    <property type="protein sequence ID" value="KAJ3836168.1"/>
    <property type="molecule type" value="Genomic_DNA"/>
</dbReference>
<feature type="region of interest" description="Disordered" evidence="1">
    <location>
        <begin position="322"/>
        <end position="348"/>
    </location>
</feature>